<gene>
    <name evidence="1" type="ORF">PODLI_1B004710</name>
</gene>
<accession>A0AA35LMR8</accession>
<keyword evidence="2" id="KW-1185">Reference proteome</keyword>
<reference evidence="1" key="1">
    <citation type="submission" date="2022-12" db="EMBL/GenBank/DDBJ databases">
        <authorList>
            <person name="Alioto T."/>
            <person name="Alioto T."/>
            <person name="Gomez Garrido J."/>
        </authorList>
    </citation>
    <scope>NUCLEOTIDE SEQUENCE</scope>
</reference>
<evidence type="ECO:0000313" key="2">
    <source>
        <dbReference type="Proteomes" id="UP001178461"/>
    </source>
</evidence>
<dbReference type="Proteomes" id="UP001178461">
    <property type="component" value="Chromosome 18"/>
</dbReference>
<dbReference type="AlphaFoldDB" id="A0AA35LMR8"/>
<organism evidence="1 2">
    <name type="scientific">Podarcis lilfordi</name>
    <name type="common">Lilford's wall lizard</name>
    <dbReference type="NCBI Taxonomy" id="74358"/>
    <lineage>
        <taxon>Eukaryota</taxon>
        <taxon>Metazoa</taxon>
        <taxon>Chordata</taxon>
        <taxon>Craniata</taxon>
        <taxon>Vertebrata</taxon>
        <taxon>Euteleostomi</taxon>
        <taxon>Lepidosauria</taxon>
        <taxon>Squamata</taxon>
        <taxon>Bifurcata</taxon>
        <taxon>Unidentata</taxon>
        <taxon>Episquamata</taxon>
        <taxon>Laterata</taxon>
        <taxon>Lacertibaenia</taxon>
        <taxon>Lacertidae</taxon>
        <taxon>Podarcis</taxon>
    </lineage>
</organism>
<evidence type="ECO:0000313" key="1">
    <source>
        <dbReference type="EMBL" id="CAI5799084.1"/>
    </source>
</evidence>
<proteinExistence type="predicted"/>
<sequence>MQTKRESKYLRLAAREPPRLNNDNLLCWHIYLIVRLSPPFQFPPGWADWRGFLNQNISPPPPVSSLCPTPSPEIFLEIHLSFNEAKQNAQSKQQLLLTWALKTSLYHLLVLSCAGLNFLTGGWGLGEDPTGTPLSKTDYCAPKGDPTLIQSCFVSAGTIKRTVAFWNKQKAYPSLSLSLYF</sequence>
<protein>
    <submittedName>
        <fullName evidence="1">Uncharacterized protein</fullName>
    </submittedName>
</protein>
<name>A0AA35LMR8_9SAUR</name>
<dbReference type="EMBL" id="OX395144">
    <property type="protein sequence ID" value="CAI5799084.1"/>
    <property type="molecule type" value="Genomic_DNA"/>
</dbReference>